<dbReference type="EMBL" id="CAJFCV020000001">
    <property type="protein sequence ID" value="CAG9078956.1"/>
    <property type="molecule type" value="Genomic_DNA"/>
</dbReference>
<dbReference type="Proteomes" id="UP000582659">
    <property type="component" value="Unassembled WGS sequence"/>
</dbReference>
<keyword evidence="4" id="KW-1185">Reference proteome</keyword>
<accession>A0A1I7SF27</accession>
<dbReference type="OrthoDB" id="10333774at2759"/>
<reference evidence="5" key="1">
    <citation type="submission" date="2016-11" db="UniProtKB">
        <authorList>
            <consortium name="WormBaseParasite"/>
        </authorList>
    </citation>
    <scope>IDENTIFICATION</scope>
</reference>
<dbReference type="AlphaFoldDB" id="A0A1I7SF27"/>
<dbReference type="EMBL" id="CAJFDI010000001">
    <property type="protein sequence ID" value="CAD5207670.1"/>
    <property type="molecule type" value="Genomic_DNA"/>
</dbReference>
<evidence type="ECO:0000313" key="2">
    <source>
        <dbReference type="EMBL" id="CAD5207670.1"/>
    </source>
</evidence>
<sequence length="84" mass="9664">MMPANRSAASLTLHFSSMSLLQELVLIFVVPLSICMAICLLRLWLFSCSKRPLKDMSTWRDDTSVVMSRKNTRREKMVEIAEEV</sequence>
<organism evidence="3 5">
    <name type="scientific">Bursaphelenchus xylophilus</name>
    <name type="common">Pinewood nematode worm</name>
    <name type="synonym">Aphelenchoides xylophilus</name>
    <dbReference type="NCBI Taxonomy" id="6326"/>
    <lineage>
        <taxon>Eukaryota</taxon>
        <taxon>Metazoa</taxon>
        <taxon>Ecdysozoa</taxon>
        <taxon>Nematoda</taxon>
        <taxon>Chromadorea</taxon>
        <taxon>Rhabditida</taxon>
        <taxon>Tylenchina</taxon>
        <taxon>Tylenchomorpha</taxon>
        <taxon>Aphelenchoidea</taxon>
        <taxon>Aphelenchoididae</taxon>
        <taxon>Bursaphelenchus</taxon>
    </lineage>
</organism>
<feature type="transmembrane region" description="Helical" evidence="1">
    <location>
        <begin position="20"/>
        <end position="45"/>
    </location>
</feature>
<keyword evidence="1" id="KW-0812">Transmembrane</keyword>
<evidence type="ECO:0000313" key="4">
    <source>
        <dbReference type="Proteomes" id="UP000659654"/>
    </source>
</evidence>
<dbReference type="WBParaSite" id="BXY_1163800.1">
    <property type="protein sequence ID" value="BXY_1163800.1"/>
    <property type="gene ID" value="BXY_1163800"/>
</dbReference>
<gene>
    <name evidence="2" type="ORF">BXYJ_LOCUS41</name>
</gene>
<keyword evidence="1" id="KW-0472">Membrane</keyword>
<dbReference type="Proteomes" id="UP000659654">
    <property type="component" value="Unassembled WGS sequence"/>
</dbReference>
<evidence type="ECO:0000256" key="1">
    <source>
        <dbReference type="SAM" id="Phobius"/>
    </source>
</evidence>
<proteinExistence type="predicted"/>
<dbReference type="Proteomes" id="UP000095284">
    <property type="component" value="Unplaced"/>
</dbReference>
<reference evidence="2" key="2">
    <citation type="submission" date="2020-09" db="EMBL/GenBank/DDBJ databases">
        <authorList>
            <person name="Kikuchi T."/>
        </authorList>
    </citation>
    <scope>NUCLEOTIDE SEQUENCE</scope>
    <source>
        <strain evidence="2">Ka4C1</strain>
    </source>
</reference>
<keyword evidence="1" id="KW-1133">Transmembrane helix</keyword>
<evidence type="ECO:0000313" key="5">
    <source>
        <dbReference type="WBParaSite" id="BXY_1163800.1"/>
    </source>
</evidence>
<name>A0A1I7SF27_BURXY</name>
<evidence type="ECO:0000313" key="3">
    <source>
        <dbReference type="Proteomes" id="UP000095284"/>
    </source>
</evidence>
<protein>
    <submittedName>
        <fullName evidence="2">(pine wood nematode) hypothetical protein</fullName>
    </submittedName>
</protein>